<dbReference type="Proteomes" id="UP000763088">
    <property type="component" value="Unassembled WGS sequence"/>
</dbReference>
<dbReference type="SUPFAM" id="SSF49785">
    <property type="entry name" value="Galactose-binding domain-like"/>
    <property type="match status" value="1"/>
</dbReference>
<dbReference type="SUPFAM" id="SSF52266">
    <property type="entry name" value="SGNH hydrolase"/>
    <property type="match status" value="1"/>
</dbReference>
<reference evidence="4" key="1">
    <citation type="submission" date="2019-04" db="EMBL/GenBank/DDBJ databases">
        <title>Evolution of Biomass-Degrading Anaerobic Consortia Revealed by Metagenomics.</title>
        <authorList>
            <person name="Peng X."/>
        </authorList>
    </citation>
    <scope>NUCLEOTIDE SEQUENCE</scope>
    <source>
        <strain evidence="4">SIG141</strain>
    </source>
</reference>
<dbReference type="Gene3D" id="2.60.120.260">
    <property type="entry name" value="Galactose-binding domain-like"/>
    <property type="match status" value="1"/>
</dbReference>
<proteinExistence type="predicted"/>
<dbReference type="GO" id="GO:0016788">
    <property type="term" value="F:hydrolase activity, acting on ester bonds"/>
    <property type="evidence" value="ECO:0007669"/>
    <property type="project" value="UniProtKB-ARBA"/>
</dbReference>
<dbReference type="InterPro" id="IPR052940">
    <property type="entry name" value="Carb_Esterase_6"/>
</dbReference>
<dbReference type="Gene3D" id="3.40.50.1110">
    <property type="entry name" value="SGNH hydrolase"/>
    <property type="match status" value="1"/>
</dbReference>
<dbReference type="Gene3D" id="2.60.40.1080">
    <property type="match status" value="1"/>
</dbReference>
<evidence type="ECO:0000256" key="1">
    <source>
        <dbReference type="ARBA" id="ARBA00022801"/>
    </source>
</evidence>
<accession>A0A928BQC9</accession>
<feature type="chain" id="PRO_5037771332" evidence="2">
    <location>
        <begin position="23"/>
        <end position="585"/>
    </location>
</feature>
<evidence type="ECO:0000313" key="4">
    <source>
        <dbReference type="EMBL" id="MBE6265410.1"/>
    </source>
</evidence>
<comment type="caution">
    <text evidence="4">The sequence shown here is derived from an EMBL/GenBank/DDBJ whole genome shotgun (WGS) entry which is preliminary data.</text>
</comment>
<dbReference type="InterPro" id="IPR008979">
    <property type="entry name" value="Galactose-bd-like_sf"/>
</dbReference>
<dbReference type="PANTHER" id="PTHR31988:SF19">
    <property type="entry name" value="9-O-ACETYL-N-ACETYLNEURAMINIC ACID DEACETYLASE-RELATED"/>
    <property type="match status" value="1"/>
</dbReference>
<dbReference type="InterPro" id="IPR036514">
    <property type="entry name" value="SGNH_hydro_sf"/>
</dbReference>
<evidence type="ECO:0000313" key="5">
    <source>
        <dbReference type="Proteomes" id="UP000763088"/>
    </source>
</evidence>
<feature type="signal peptide" evidence="2">
    <location>
        <begin position="1"/>
        <end position="22"/>
    </location>
</feature>
<dbReference type="PANTHER" id="PTHR31988">
    <property type="entry name" value="ESTERASE, PUTATIVE (DUF303)-RELATED"/>
    <property type="match status" value="1"/>
</dbReference>
<dbReference type="AlphaFoldDB" id="A0A928BQC9"/>
<dbReference type="Pfam" id="PF03629">
    <property type="entry name" value="SASA"/>
    <property type="match status" value="1"/>
</dbReference>
<keyword evidence="1" id="KW-0378">Hydrolase</keyword>
<feature type="domain" description="Sialate O-acetylesterase" evidence="3">
    <location>
        <begin position="28"/>
        <end position="276"/>
    </location>
</feature>
<dbReference type="EMBL" id="SUYD01000003">
    <property type="protein sequence ID" value="MBE6265410.1"/>
    <property type="molecule type" value="Genomic_DNA"/>
</dbReference>
<keyword evidence="2" id="KW-0732">Signal</keyword>
<organism evidence="4 5">
    <name type="scientific">Xylanibacter ruminicola</name>
    <name type="common">Prevotella ruminicola</name>
    <dbReference type="NCBI Taxonomy" id="839"/>
    <lineage>
        <taxon>Bacteria</taxon>
        <taxon>Pseudomonadati</taxon>
        <taxon>Bacteroidota</taxon>
        <taxon>Bacteroidia</taxon>
        <taxon>Bacteroidales</taxon>
        <taxon>Prevotellaceae</taxon>
        <taxon>Xylanibacter</taxon>
    </lineage>
</organism>
<name>A0A928BQC9_XYLRU</name>
<protein>
    <submittedName>
        <fullName evidence="4">Sialate O-acetylesterase</fullName>
    </submittedName>
</protein>
<evidence type="ECO:0000256" key="2">
    <source>
        <dbReference type="SAM" id="SignalP"/>
    </source>
</evidence>
<gene>
    <name evidence="4" type="ORF">E7102_02890</name>
</gene>
<evidence type="ECO:0000259" key="3">
    <source>
        <dbReference type="Pfam" id="PF03629"/>
    </source>
</evidence>
<dbReference type="InterPro" id="IPR005181">
    <property type="entry name" value="SASA"/>
</dbReference>
<sequence>MFKRNLFAIGVLLATNFMAAKADVDPNFHIYLCFGQSNMEGNAQWEEVDNEVDSRFQMLATTNFDTPKRTMGNWYTANCPIVSPMGKLGPTDYFGRTMVAAMPTNVKIGVVAVAMGGSPIEIFDKDKYEQKLKDNPTEWWAQLSKNYYGSNPYGRLIEMGKKAQESGVIKGILLHQGCSNCGNPEWPNMVKKIYNDMLADLNLNAEDVPLFVGETEYENMGGGCSSHNTVVAKIPSVIPTGHVVSAEGIPGNGTDAWHFSAAGYRTLGKRYAFEALKVMNKEPKANADYNMAESLKKFFTIESFENSDNMTVRLGSTKRLVITGKFADGHTEPLTNEAVISSDDFTIEDGVLKATEAKKGVISVSYTDFLGNKLQKNINVEVSDQGPNHVLVVDNGTAGTNSWDKQCNTMLNASMTVGKTYIVKAQIKADNPGECALWPIWTTSPKKNQWGGSEDVQYLAAVKLKSDFDEYTWKFTAEFANDKIQFAFGLIGGKVYFDDVSCVEEGTTTEMVINGNFESDDLSKWEVISYNGQKMAIQEFETTSGIKQITSNKPQSNVRYNLAGQAVDENYKGIIIQNGRKRVNK</sequence>